<dbReference type="EMBL" id="JAUSQZ010000001">
    <property type="protein sequence ID" value="MDP9827393.1"/>
    <property type="molecule type" value="Genomic_DNA"/>
</dbReference>
<name>A0ABT9P3Y9_9ACTN</name>
<dbReference type="Proteomes" id="UP001235712">
    <property type="component" value="Unassembled WGS sequence"/>
</dbReference>
<comment type="caution">
    <text evidence="2">The sequence shown here is derived from an EMBL/GenBank/DDBJ whole genome shotgun (WGS) entry which is preliminary data.</text>
</comment>
<reference evidence="2 3" key="1">
    <citation type="submission" date="2023-07" db="EMBL/GenBank/DDBJ databases">
        <title>Sequencing the genomes of 1000 actinobacteria strains.</title>
        <authorList>
            <person name="Klenk H.-P."/>
        </authorList>
    </citation>
    <scope>NUCLEOTIDE SEQUENCE [LARGE SCALE GENOMIC DNA]</scope>
    <source>
        <strain evidence="2 3">DSM 44388</strain>
    </source>
</reference>
<dbReference type="InterPro" id="IPR016181">
    <property type="entry name" value="Acyl_CoA_acyltransferase"/>
</dbReference>
<feature type="domain" description="N-acetyltransferase" evidence="1">
    <location>
        <begin position="98"/>
        <end position="228"/>
    </location>
</feature>
<evidence type="ECO:0000313" key="2">
    <source>
        <dbReference type="EMBL" id="MDP9827393.1"/>
    </source>
</evidence>
<dbReference type="Pfam" id="PF08445">
    <property type="entry name" value="FR47"/>
    <property type="match status" value="1"/>
</dbReference>
<dbReference type="InterPro" id="IPR000182">
    <property type="entry name" value="GNAT_dom"/>
</dbReference>
<proteinExistence type="predicted"/>
<sequence>MNESVLDDPVGESLRGAHSHLARRHGTALRYPDDVSTFVAVPVNPRPQDWDDLAGLLGGGGFADLFSAEATPPDGWPPEFDLDGFQMIGTAAHYATYPDVLTLGPADVPDMLALVEQNQPGPFWARTIAMGTYVGIRDTEGRLVAMAGERLHPPGWIEISAVCTAPEARGKGCATRLVSETAARIVSRGERPLIHVAAANRTAQAIYSKLGFETRREVTFRGFKVPTD</sequence>
<gene>
    <name evidence="2" type="ORF">J2S57_003142</name>
</gene>
<protein>
    <submittedName>
        <fullName evidence="2">Ribosomal protein S18 acetylase RimI-like enzyme</fullName>
    </submittedName>
</protein>
<dbReference type="InterPro" id="IPR013653">
    <property type="entry name" value="GCN5-like_dom"/>
</dbReference>
<dbReference type="SUPFAM" id="SSF55729">
    <property type="entry name" value="Acyl-CoA N-acyltransferases (Nat)"/>
    <property type="match status" value="1"/>
</dbReference>
<organism evidence="2 3">
    <name type="scientific">Kineosporia succinea</name>
    <dbReference type="NCBI Taxonomy" id="84632"/>
    <lineage>
        <taxon>Bacteria</taxon>
        <taxon>Bacillati</taxon>
        <taxon>Actinomycetota</taxon>
        <taxon>Actinomycetes</taxon>
        <taxon>Kineosporiales</taxon>
        <taxon>Kineosporiaceae</taxon>
        <taxon>Kineosporia</taxon>
    </lineage>
</organism>
<evidence type="ECO:0000259" key="1">
    <source>
        <dbReference type="PROSITE" id="PS51186"/>
    </source>
</evidence>
<dbReference type="PROSITE" id="PS51186">
    <property type="entry name" value="GNAT"/>
    <property type="match status" value="1"/>
</dbReference>
<keyword evidence="3" id="KW-1185">Reference proteome</keyword>
<dbReference type="Gene3D" id="3.40.630.30">
    <property type="match status" value="1"/>
</dbReference>
<evidence type="ECO:0000313" key="3">
    <source>
        <dbReference type="Proteomes" id="UP001235712"/>
    </source>
</evidence>
<accession>A0ABT9P3Y9</accession>
<dbReference type="RefSeq" id="WP_307243376.1">
    <property type="nucleotide sequence ID" value="NZ_JAUSQZ010000001.1"/>
</dbReference>
<dbReference type="CDD" id="cd04301">
    <property type="entry name" value="NAT_SF"/>
    <property type="match status" value="1"/>
</dbReference>